<dbReference type="PANTHER" id="PTHR10122">
    <property type="entry name" value="CYTOCHROME C OXIDASE SUBUNIT 5B, MITOCHONDRIAL"/>
    <property type="match status" value="1"/>
</dbReference>
<dbReference type="InterPro" id="IPR002124">
    <property type="entry name" value="Cyt_c_oxidase_su5b"/>
</dbReference>
<feature type="binding site" evidence="3">
    <location>
        <position position="92"/>
    </location>
    <ligand>
        <name>Zn(2+)</name>
        <dbReference type="ChEBI" id="CHEBI:29105"/>
    </ligand>
</feature>
<feature type="binding site" evidence="3">
    <location>
        <position position="68"/>
    </location>
    <ligand>
        <name>Zn(2+)</name>
        <dbReference type="ChEBI" id="CHEBI:29105"/>
    </ligand>
</feature>
<sequence>MKVPGFRAPGQIPTNWELASGKERYEYLHRLAGTDPFPDMTPIYLDSRPTTKSPYIIRGSDPERYVGCTGFPADSHEVVWLTVREHKGFDRCPHCGNVFKYEREHHHHEGDGHH</sequence>
<dbReference type="PROSITE" id="PS00028">
    <property type="entry name" value="ZINC_FINGER_C2H2_1"/>
    <property type="match status" value="1"/>
</dbReference>
<name>A0AAD5X286_9FUNG</name>
<keyword evidence="2 3" id="KW-0862">Zinc</keyword>
<evidence type="ECO:0000256" key="1">
    <source>
        <dbReference type="ARBA" id="ARBA00022723"/>
    </source>
</evidence>
<evidence type="ECO:0000259" key="4">
    <source>
        <dbReference type="PROSITE" id="PS00028"/>
    </source>
</evidence>
<feature type="binding site" evidence="3">
    <location>
        <position position="76"/>
    </location>
    <ligand>
        <name>Zn(2+)</name>
        <dbReference type="ChEBI" id="CHEBI:29105"/>
    </ligand>
</feature>
<feature type="domain" description="C2H2-type" evidence="4">
    <location>
        <begin position="92"/>
        <end position="114"/>
    </location>
</feature>
<protein>
    <submittedName>
        <fullName evidence="5">Cytochrome c oxidase subunit 4</fullName>
    </submittedName>
</protein>
<feature type="binding site" evidence="3">
    <location>
        <position position="95"/>
    </location>
    <ligand>
        <name>Zn(2+)</name>
        <dbReference type="ChEBI" id="CHEBI:29105"/>
    </ligand>
</feature>
<dbReference type="GO" id="GO:0005740">
    <property type="term" value="C:mitochondrial envelope"/>
    <property type="evidence" value="ECO:0007669"/>
    <property type="project" value="InterPro"/>
</dbReference>
<dbReference type="AlphaFoldDB" id="A0AAD5X286"/>
<keyword evidence="1 3" id="KW-0479">Metal-binding</keyword>
<comment type="caution">
    <text evidence="5">The sequence shown here is derived from an EMBL/GenBank/DDBJ whole genome shotgun (WGS) entry which is preliminary data.</text>
</comment>
<organism evidence="5 6">
    <name type="scientific">Rhizophlyctis rosea</name>
    <dbReference type="NCBI Taxonomy" id="64517"/>
    <lineage>
        <taxon>Eukaryota</taxon>
        <taxon>Fungi</taxon>
        <taxon>Fungi incertae sedis</taxon>
        <taxon>Chytridiomycota</taxon>
        <taxon>Chytridiomycota incertae sedis</taxon>
        <taxon>Chytridiomycetes</taxon>
        <taxon>Rhizophlyctidales</taxon>
        <taxon>Rhizophlyctidaceae</taxon>
        <taxon>Rhizophlyctis</taxon>
    </lineage>
</organism>
<dbReference type="SUPFAM" id="SSF57802">
    <property type="entry name" value="Rubredoxin-like"/>
    <property type="match status" value="1"/>
</dbReference>
<evidence type="ECO:0000313" key="5">
    <source>
        <dbReference type="EMBL" id="KAJ3052545.1"/>
    </source>
</evidence>
<dbReference type="Gene3D" id="2.60.11.10">
    <property type="entry name" value="Cytochrome c oxidase, subunit Vb"/>
    <property type="match status" value="1"/>
</dbReference>
<proteinExistence type="predicted"/>
<accession>A0AAD5X286</accession>
<keyword evidence="6" id="KW-1185">Reference proteome</keyword>
<gene>
    <name evidence="5" type="primary">COX4</name>
    <name evidence="5" type="ORF">HK097_006076</name>
</gene>
<dbReference type="InterPro" id="IPR036972">
    <property type="entry name" value="Cyt_c_oxidase_su5b_sf"/>
</dbReference>
<dbReference type="PANTHER" id="PTHR10122:SF0">
    <property type="entry name" value="CYTOCHROME C OXIDASE SUBUNIT 5B, ISOFORM A-RELATED"/>
    <property type="match status" value="1"/>
</dbReference>
<dbReference type="GO" id="GO:0046872">
    <property type="term" value="F:metal ion binding"/>
    <property type="evidence" value="ECO:0007669"/>
    <property type="project" value="UniProtKB-KW"/>
</dbReference>
<dbReference type="GO" id="GO:0045277">
    <property type="term" value="C:respiratory chain complex IV"/>
    <property type="evidence" value="ECO:0007669"/>
    <property type="project" value="InterPro"/>
</dbReference>
<reference evidence="5" key="1">
    <citation type="submission" date="2020-05" db="EMBL/GenBank/DDBJ databases">
        <title>Phylogenomic resolution of chytrid fungi.</title>
        <authorList>
            <person name="Stajich J.E."/>
            <person name="Amses K."/>
            <person name="Simmons R."/>
            <person name="Seto K."/>
            <person name="Myers J."/>
            <person name="Bonds A."/>
            <person name="Quandt C.A."/>
            <person name="Barry K."/>
            <person name="Liu P."/>
            <person name="Grigoriev I."/>
            <person name="Longcore J.E."/>
            <person name="James T.Y."/>
        </authorList>
    </citation>
    <scope>NUCLEOTIDE SEQUENCE</scope>
    <source>
        <strain evidence="5">JEL0318</strain>
    </source>
</reference>
<dbReference type="EMBL" id="JADGJD010000285">
    <property type="protein sequence ID" value="KAJ3052545.1"/>
    <property type="molecule type" value="Genomic_DNA"/>
</dbReference>
<dbReference type="Proteomes" id="UP001212841">
    <property type="component" value="Unassembled WGS sequence"/>
</dbReference>
<evidence type="ECO:0000313" key="6">
    <source>
        <dbReference type="Proteomes" id="UP001212841"/>
    </source>
</evidence>
<evidence type="ECO:0000256" key="2">
    <source>
        <dbReference type="ARBA" id="ARBA00022833"/>
    </source>
</evidence>
<dbReference type="InterPro" id="IPR013087">
    <property type="entry name" value="Znf_C2H2_type"/>
</dbReference>
<dbReference type="Pfam" id="PF01215">
    <property type="entry name" value="COX5B"/>
    <property type="match status" value="1"/>
</dbReference>
<dbReference type="PROSITE" id="PS51359">
    <property type="entry name" value="COX5B_2"/>
    <property type="match status" value="1"/>
</dbReference>
<evidence type="ECO:0000256" key="3">
    <source>
        <dbReference type="PIRSR" id="PIRSR602124-2"/>
    </source>
</evidence>
<dbReference type="GO" id="GO:0006123">
    <property type="term" value="P:mitochondrial electron transport, cytochrome c to oxygen"/>
    <property type="evidence" value="ECO:0007669"/>
    <property type="project" value="InterPro"/>
</dbReference>